<dbReference type="InterPro" id="IPR001680">
    <property type="entry name" value="WD40_rpt"/>
</dbReference>
<feature type="region of interest" description="Disordered" evidence="10">
    <location>
        <begin position="241"/>
        <end position="269"/>
    </location>
</feature>
<comment type="subcellular location">
    <subcellularLocation>
        <location evidence="1">Nucleus</location>
    </subcellularLocation>
</comment>
<keyword evidence="3 9" id="KW-0853">WD repeat</keyword>
<dbReference type="InterPro" id="IPR015943">
    <property type="entry name" value="WD40/YVTN_repeat-like_dom_sf"/>
</dbReference>
<keyword evidence="7" id="KW-0234">DNA repair</keyword>
<feature type="domain" description="CAF1B/HIR1 beta-propeller" evidence="11">
    <location>
        <begin position="273"/>
        <end position="451"/>
    </location>
</feature>
<dbReference type="PRINTS" id="PR00320">
    <property type="entry name" value="GPROTEINBRPT"/>
</dbReference>
<keyword evidence="6" id="KW-0156">Chromatin regulator</keyword>
<dbReference type="PANTHER" id="PTHR15271">
    <property type="entry name" value="CHROMATIN ASSEMBLY FACTOR 1 SUBUNIT B"/>
    <property type="match status" value="1"/>
</dbReference>
<dbReference type="GO" id="GO:0006334">
    <property type="term" value="P:nucleosome assembly"/>
    <property type="evidence" value="ECO:0007669"/>
    <property type="project" value="TreeGrafter"/>
</dbReference>
<dbReference type="OMA" id="QIYWHES"/>
<dbReference type="SUPFAM" id="SSF50978">
    <property type="entry name" value="WD40 repeat-like"/>
    <property type="match status" value="1"/>
</dbReference>
<feature type="compositionally biased region" description="Low complexity" evidence="10">
    <location>
        <begin position="243"/>
        <end position="256"/>
    </location>
</feature>
<evidence type="ECO:0000256" key="4">
    <source>
        <dbReference type="ARBA" id="ARBA00022737"/>
    </source>
</evidence>
<dbReference type="SMART" id="SM00320">
    <property type="entry name" value="WD40"/>
    <property type="match status" value="5"/>
</dbReference>
<gene>
    <name evidence="12" type="ORF">KFE25_010667</name>
</gene>
<evidence type="ECO:0000313" key="12">
    <source>
        <dbReference type="EMBL" id="KAG8460916.1"/>
    </source>
</evidence>
<dbReference type="InterPro" id="IPR019775">
    <property type="entry name" value="WD40_repeat_CS"/>
</dbReference>
<name>A0A8J5X4R4_DIALT</name>
<feature type="domain" description="CAF1B/HIR1 beta-propeller" evidence="11">
    <location>
        <begin position="13"/>
        <end position="192"/>
    </location>
</feature>
<proteinExistence type="inferred from homology"/>
<dbReference type="InterPro" id="IPR001632">
    <property type="entry name" value="WD40_G-protein_beta-like"/>
</dbReference>
<evidence type="ECO:0000256" key="10">
    <source>
        <dbReference type="SAM" id="MobiDB-lite"/>
    </source>
</evidence>
<feature type="region of interest" description="Disordered" evidence="10">
    <location>
        <begin position="351"/>
        <end position="370"/>
    </location>
</feature>
<evidence type="ECO:0000256" key="9">
    <source>
        <dbReference type="PROSITE-ProRule" id="PRU00221"/>
    </source>
</evidence>
<dbReference type="GO" id="GO:0006281">
    <property type="term" value="P:DNA repair"/>
    <property type="evidence" value="ECO:0007669"/>
    <property type="project" value="UniProtKB-KW"/>
</dbReference>
<dbReference type="Proteomes" id="UP000751190">
    <property type="component" value="Unassembled WGS sequence"/>
</dbReference>
<accession>A0A8J5X4R4</accession>
<evidence type="ECO:0000259" key="11">
    <source>
        <dbReference type="Pfam" id="PF24105"/>
    </source>
</evidence>
<organism evidence="12 13">
    <name type="scientific">Diacronema lutheri</name>
    <name type="common">Unicellular marine alga</name>
    <name type="synonym">Monochrysis lutheri</name>
    <dbReference type="NCBI Taxonomy" id="2081491"/>
    <lineage>
        <taxon>Eukaryota</taxon>
        <taxon>Haptista</taxon>
        <taxon>Haptophyta</taxon>
        <taxon>Pavlovophyceae</taxon>
        <taxon>Pavlovales</taxon>
        <taxon>Pavlovaceae</taxon>
        <taxon>Diacronema</taxon>
    </lineage>
</organism>
<reference evidence="12" key="1">
    <citation type="submission" date="2021-05" db="EMBL/GenBank/DDBJ databases">
        <title>The genome of the haptophyte Pavlova lutheri (Diacronema luteri, Pavlovales) - a model for lipid biosynthesis in eukaryotic algae.</title>
        <authorList>
            <person name="Hulatt C.J."/>
            <person name="Posewitz M.C."/>
        </authorList>
    </citation>
    <scope>NUCLEOTIDE SEQUENCE</scope>
    <source>
        <strain evidence="12">NIVA-4/92</strain>
    </source>
</reference>
<dbReference type="OrthoDB" id="71227at2759"/>
<dbReference type="AlphaFoldDB" id="A0A8J5X4R4"/>
<dbReference type="PROSITE" id="PS00678">
    <property type="entry name" value="WD_REPEATS_1"/>
    <property type="match status" value="1"/>
</dbReference>
<feature type="repeat" description="WD" evidence="9">
    <location>
        <begin position="69"/>
        <end position="110"/>
    </location>
</feature>
<dbReference type="PANTHER" id="PTHR15271:SF4">
    <property type="entry name" value="CHROMATIN ASSEMBLY FACTOR 1 SUBUNIT B"/>
    <property type="match status" value="1"/>
</dbReference>
<dbReference type="Gene3D" id="2.130.10.10">
    <property type="entry name" value="YVTN repeat-like/Quinoprotein amine dehydrogenase"/>
    <property type="match status" value="2"/>
</dbReference>
<keyword evidence="5" id="KW-0227">DNA damage</keyword>
<evidence type="ECO:0000256" key="1">
    <source>
        <dbReference type="ARBA" id="ARBA00004123"/>
    </source>
</evidence>
<evidence type="ECO:0000256" key="7">
    <source>
        <dbReference type="ARBA" id="ARBA00023204"/>
    </source>
</evidence>
<dbReference type="GO" id="GO:0005634">
    <property type="term" value="C:nucleus"/>
    <property type="evidence" value="ECO:0007669"/>
    <property type="project" value="UniProtKB-SubCell"/>
</dbReference>
<dbReference type="InterPro" id="IPR036322">
    <property type="entry name" value="WD40_repeat_dom_sf"/>
</dbReference>
<dbReference type="InterPro" id="IPR055410">
    <property type="entry name" value="Beta-prop_CAF1B_HIR1"/>
</dbReference>
<keyword evidence="13" id="KW-1185">Reference proteome</keyword>
<dbReference type="InterPro" id="IPR020472">
    <property type="entry name" value="WD40_PAC1"/>
</dbReference>
<dbReference type="PRINTS" id="PR00319">
    <property type="entry name" value="GPROTEINB"/>
</dbReference>
<dbReference type="PROSITE" id="PS50082">
    <property type="entry name" value="WD_REPEATS_2"/>
    <property type="match status" value="2"/>
</dbReference>
<evidence type="ECO:0000256" key="3">
    <source>
        <dbReference type="ARBA" id="ARBA00022574"/>
    </source>
</evidence>
<evidence type="ECO:0000256" key="2">
    <source>
        <dbReference type="ARBA" id="ARBA00007306"/>
    </source>
</evidence>
<dbReference type="Pfam" id="PF24105">
    <property type="entry name" value="Beta-prop_CAF1B_HIR1"/>
    <property type="match status" value="2"/>
</dbReference>
<comment type="similarity">
    <text evidence="2">Belongs to the WD repeat HIR1 family.</text>
</comment>
<evidence type="ECO:0000256" key="8">
    <source>
        <dbReference type="ARBA" id="ARBA00023242"/>
    </source>
</evidence>
<keyword evidence="8" id="KW-0539">Nucleus</keyword>
<dbReference type="GO" id="GO:0033186">
    <property type="term" value="C:CAF-1 complex"/>
    <property type="evidence" value="ECO:0007669"/>
    <property type="project" value="TreeGrafter"/>
</dbReference>
<evidence type="ECO:0000313" key="13">
    <source>
        <dbReference type="Proteomes" id="UP000751190"/>
    </source>
</evidence>
<protein>
    <recommendedName>
        <fullName evidence="11">CAF1B/HIR1 beta-propeller domain-containing protein</fullName>
    </recommendedName>
</protein>
<keyword evidence="4" id="KW-0677">Repeat</keyword>
<sequence>MSAGTSNAVRSAVCVPEVSWHALSPIMTVDVRSCGLVATGSSDSEIRLWRLKDDISSAHGVAIRHVQSLTNHQGPVNIVRFSPDGAYLASGSDDKSIILWRHKDGADEASWGDARLLLGHRMDVCDLAWAPDGTALVSGSVDNRVLVWDVRTLKVACDFAEHSHYVQGVAWAPCGRSVLSVSTDRTCRVYAHTIPAGKKGGKAPPAQPDASVADSVQRGWACTAVLGKRVLAPRESKLPPAVPAAAPAAAPADTCTQPPPHSSREAAAGDGATASRLFLGDGVQTFCRRPAWSPDAQVVVIPCGQLDRGAPTTLVFARGAFDAPIAHLPVPKPTIAVRFCPLLFKLRREQPAPEASQPLSERAAETLGGATDAPAASARPWLPLPHRTVWAVLTADSILVYDSESALPLAVVQGTHFAPLTDLAWAADGRLLVVTSHDGYATLIRFDEGQLGTPLPAAEQPLVRAQPAPGAPTERPLTPCAASPADECCHAAAEACEAHNLGAHVHAEAPAADHVREPVAANAAAPDALAALPTELSACVDPAKKKKRISPVPIAA</sequence>
<comment type="caution">
    <text evidence="12">The sequence shown here is derived from an EMBL/GenBank/DDBJ whole genome shotgun (WGS) entry which is preliminary data.</text>
</comment>
<dbReference type="EMBL" id="JAGTXO010000029">
    <property type="protein sequence ID" value="KAG8460916.1"/>
    <property type="molecule type" value="Genomic_DNA"/>
</dbReference>
<dbReference type="InterPro" id="IPR045145">
    <property type="entry name" value="PTHR15271"/>
</dbReference>
<dbReference type="GO" id="GO:0006335">
    <property type="term" value="P:DNA replication-dependent chromatin assembly"/>
    <property type="evidence" value="ECO:0007669"/>
    <property type="project" value="InterPro"/>
</dbReference>
<feature type="repeat" description="WD" evidence="9">
    <location>
        <begin position="117"/>
        <end position="152"/>
    </location>
</feature>
<evidence type="ECO:0000256" key="6">
    <source>
        <dbReference type="ARBA" id="ARBA00022853"/>
    </source>
</evidence>
<evidence type="ECO:0000256" key="5">
    <source>
        <dbReference type="ARBA" id="ARBA00022763"/>
    </source>
</evidence>
<dbReference type="PROSITE" id="PS50294">
    <property type="entry name" value="WD_REPEATS_REGION"/>
    <property type="match status" value="2"/>
</dbReference>